<dbReference type="GO" id="GO:0042802">
    <property type="term" value="F:identical protein binding"/>
    <property type="evidence" value="ECO:0007669"/>
    <property type="project" value="TreeGrafter"/>
</dbReference>
<dbReference type="PANTHER" id="PTHR11986">
    <property type="entry name" value="AMINOTRANSFERASE CLASS III"/>
    <property type="match status" value="1"/>
</dbReference>
<accession>A0A9Q5ZD45</accession>
<dbReference type="SUPFAM" id="SSF53383">
    <property type="entry name" value="PLP-dependent transferases"/>
    <property type="match status" value="1"/>
</dbReference>
<dbReference type="InterPro" id="IPR005814">
    <property type="entry name" value="Aminotrans_3"/>
</dbReference>
<evidence type="ECO:0000256" key="3">
    <source>
        <dbReference type="RuleBase" id="RU003560"/>
    </source>
</evidence>
<dbReference type="PIRSF" id="PIRSF000521">
    <property type="entry name" value="Transaminase_4ab_Lys_Orn"/>
    <property type="match status" value="1"/>
</dbReference>
<evidence type="ECO:0000313" key="5">
    <source>
        <dbReference type="Proteomes" id="UP000222310"/>
    </source>
</evidence>
<dbReference type="EMBL" id="LAHD01000028">
    <property type="protein sequence ID" value="PHK04209.1"/>
    <property type="molecule type" value="Genomic_DNA"/>
</dbReference>
<dbReference type="RefSeq" id="WP_099068535.1">
    <property type="nucleotide sequence ID" value="NZ_LAHD01000028.1"/>
</dbReference>
<dbReference type="Gene3D" id="3.40.640.10">
    <property type="entry name" value="Type I PLP-dependent aspartate aminotransferase-like (Major domain)"/>
    <property type="match status" value="1"/>
</dbReference>
<proteinExistence type="inferred from homology"/>
<dbReference type="GeneID" id="57094191"/>
<comment type="similarity">
    <text evidence="3">Belongs to the class-III pyridoxal-phosphate-dependent aminotransferase family.</text>
</comment>
<dbReference type="Pfam" id="PF00202">
    <property type="entry name" value="Aminotran_3"/>
    <property type="match status" value="1"/>
</dbReference>
<evidence type="ECO:0000256" key="1">
    <source>
        <dbReference type="ARBA" id="ARBA00001933"/>
    </source>
</evidence>
<keyword evidence="2 3" id="KW-0663">Pyridoxal phosphate</keyword>
<comment type="caution">
    <text evidence="4">The sequence shown here is derived from an EMBL/GenBank/DDBJ whole genome shotgun (WGS) entry which is preliminary data.</text>
</comment>
<dbReference type="InterPro" id="IPR049704">
    <property type="entry name" value="Aminotrans_3_PPA_site"/>
</dbReference>
<dbReference type="InterPro" id="IPR050103">
    <property type="entry name" value="Class-III_PLP-dep_AT"/>
</dbReference>
<evidence type="ECO:0000256" key="2">
    <source>
        <dbReference type="ARBA" id="ARBA00022898"/>
    </source>
</evidence>
<comment type="cofactor">
    <cofactor evidence="1">
        <name>pyridoxal 5'-phosphate</name>
        <dbReference type="ChEBI" id="CHEBI:597326"/>
    </cofactor>
</comment>
<dbReference type="InterPro" id="IPR015422">
    <property type="entry name" value="PyrdxlP-dep_Trfase_small"/>
</dbReference>
<dbReference type="AlphaFoldDB" id="A0A9Q5ZD45"/>
<dbReference type="PROSITE" id="PS00600">
    <property type="entry name" value="AA_TRANSFER_CLASS_3"/>
    <property type="match status" value="1"/>
</dbReference>
<dbReference type="GO" id="GO:0008483">
    <property type="term" value="F:transaminase activity"/>
    <property type="evidence" value="ECO:0007669"/>
    <property type="project" value="UniProtKB-KW"/>
</dbReference>
<sequence length="476" mass="53460">MVNHQEKLDVFSTVSNEVLREIDREYLSWGDTVHYQDRPIFVKGCKGGFIFDDEGNTYLDTGMWHSSCNFGYRNPEIESEVFKQLNTLPQACGDFLHREKLLVAKMVVDAIYERTGLKGRVSFNVGGSLVVEDALKIVRKNTGKNRVAVMMGAYHGRSLGTLGLSSSHRYRQHYNEFPDRAIMFPFANCSQCFYEKKRETCDLYCAKMIGKAFDNEYYGIASETSSEIGAIVVEPCQGRGYTIPPKDFYQDFIGELQQRGILVIADEIQVGMYRTGKLFGFEHFDFVPDIITLSKSFTNGLSPVSLVWARADLVDPEVFTPGHAHSNFANHPLGTVAALASWRYMLAQDYETSVPEKGAYFLEKLQQLQARYPFVYSVDGLGLLLNMVFADEQGIPYRNSAQIAAAIAQDNDFTSEGKSWRMVLQTGGYDLNTLKFAPYLDITYSEIDLTIAVLDQVLQKLGAKLSPTSVVLGGVR</sequence>
<dbReference type="GO" id="GO:0030170">
    <property type="term" value="F:pyridoxal phosphate binding"/>
    <property type="evidence" value="ECO:0007669"/>
    <property type="project" value="InterPro"/>
</dbReference>
<protein>
    <submittedName>
        <fullName evidence="4">4-aminobutyrate aminotransferase</fullName>
    </submittedName>
</protein>
<dbReference type="Gene3D" id="3.90.1150.10">
    <property type="entry name" value="Aspartate Aminotransferase, domain 1"/>
    <property type="match status" value="1"/>
</dbReference>
<keyword evidence="4" id="KW-0808">Transferase</keyword>
<gene>
    <name evidence="4" type="ORF">VF08_12360</name>
</gene>
<organism evidence="4 5">
    <name type="scientific">Nostoc linckia z8</name>
    <dbReference type="NCBI Taxonomy" id="1628746"/>
    <lineage>
        <taxon>Bacteria</taxon>
        <taxon>Bacillati</taxon>
        <taxon>Cyanobacteriota</taxon>
        <taxon>Cyanophyceae</taxon>
        <taxon>Nostocales</taxon>
        <taxon>Nostocaceae</taxon>
        <taxon>Nostoc</taxon>
    </lineage>
</organism>
<reference evidence="4 5" key="1">
    <citation type="submission" date="2015-02" db="EMBL/GenBank/DDBJ databases">
        <title>Nostoc linckia genome annotation.</title>
        <authorList>
            <person name="Zhou Z."/>
        </authorList>
    </citation>
    <scope>NUCLEOTIDE SEQUENCE [LARGE SCALE GENOMIC DNA]</scope>
    <source>
        <strain evidence="5">z8</strain>
    </source>
</reference>
<dbReference type="InterPro" id="IPR015424">
    <property type="entry name" value="PyrdxlP-dep_Trfase"/>
</dbReference>
<name>A0A9Q5ZD45_NOSLI</name>
<keyword evidence="4" id="KW-0032">Aminotransferase</keyword>
<evidence type="ECO:0000313" key="4">
    <source>
        <dbReference type="EMBL" id="PHK04209.1"/>
    </source>
</evidence>
<dbReference type="Proteomes" id="UP000222310">
    <property type="component" value="Unassembled WGS sequence"/>
</dbReference>
<dbReference type="InterPro" id="IPR015421">
    <property type="entry name" value="PyrdxlP-dep_Trfase_major"/>
</dbReference>